<dbReference type="PANTHER" id="PTHR13932:SF6">
    <property type="entry name" value="OXYGEN-INDEPENDENT COPROPORPHYRINOGEN III OXIDASE"/>
    <property type="match status" value="1"/>
</dbReference>
<feature type="region of interest" description="Disordered" evidence="2">
    <location>
        <begin position="1"/>
        <end position="22"/>
    </location>
</feature>
<dbReference type="InterPro" id="IPR034505">
    <property type="entry name" value="Coproporphyrinogen-III_oxidase"/>
</dbReference>
<sequence length="468" mass="50672">MNRPDIEGGAGGRRLQHVADSARRRAPLDDMNALNHSAAPLLHQSAPRYLTYPAREWFVEAFGPEELERWLDTILLIEPQRSMSVSVRVPATAGEPSRADAWLRALHEEARLYRKRGRAQREIGEIHCSEAAGWLQVDQFERLLDTLSSGFRWTAGARTTVALDPACVSPGVAETLSWLSAIVALDVNIGFAPVHPGRGADDGGAPAETPRPRGLALAATVRRAAPEASIGIALEYGGAWQPLDELTLRLDAMAAFRPQRVLLRETDTAPGTAGRAAAAAARARMTVLRHIADRLETAGYVRVGPDYYAQPDDPVAVAQRLGCATLTPYGMSALPGASTLALGPAAVGSLGAVYYENQRTEAAYFDALRQGHLPAERGLRLTGDDLLRRAVIQSLACNQFIDIGAIEDGHGVDFGRYFARELAELTPFERSGLIDCAADAIEAVGDGLLVLGALCRVFDSYARRRRWR</sequence>
<keyword evidence="4" id="KW-1185">Reference proteome</keyword>
<gene>
    <name evidence="3" type="primary">hemN</name>
    <name evidence="3" type="ORF">GCM10023144_46850</name>
</gene>
<dbReference type="SUPFAM" id="SSF102114">
    <property type="entry name" value="Radical SAM enzymes"/>
    <property type="match status" value="2"/>
</dbReference>
<dbReference type="InterPro" id="IPR058240">
    <property type="entry name" value="rSAM_sf"/>
</dbReference>
<dbReference type="PANTHER" id="PTHR13932">
    <property type="entry name" value="COPROPORPHYRINIGEN III OXIDASE"/>
    <property type="match status" value="1"/>
</dbReference>
<organism evidence="3 4">
    <name type="scientific">Pigmentiphaga soli</name>
    <dbReference type="NCBI Taxonomy" id="1007095"/>
    <lineage>
        <taxon>Bacteria</taxon>
        <taxon>Pseudomonadati</taxon>
        <taxon>Pseudomonadota</taxon>
        <taxon>Betaproteobacteria</taxon>
        <taxon>Burkholderiales</taxon>
        <taxon>Alcaligenaceae</taxon>
        <taxon>Pigmentiphaga</taxon>
    </lineage>
</organism>
<protein>
    <submittedName>
        <fullName evidence="3">Oxygen-independent coproporphyrinogen III oxidase</fullName>
    </submittedName>
</protein>
<dbReference type="Proteomes" id="UP001501671">
    <property type="component" value="Unassembled WGS sequence"/>
</dbReference>
<evidence type="ECO:0000256" key="1">
    <source>
        <dbReference type="ARBA" id="ARBA00023002"/>
    </source>
</evidence>
<evidence type="ECO:0000256" key="2">
    <source>
        <dbReference type="SAM" id="MobiDB-lite"/>
    </source>
</evidence>
<evidence type="ECO:0000313" key="4">
    <source>
        <dbReference type="Proteomes" id="UP001501671"/>
    </source>
</evidence>
<keyword evidence="1" id="KW-0560">Oxidoreductase</keyword>
<accession>A0ABP8HSI5</accession>
<dbReference type="Gene3D" id="1.10.10.920">
    <property type="match status" value="1"/>
</dbReference>
<comment type="caution">
    <text evidence="3">The sequence shown here is derived from an EMBL/GenBank/DDBJ whole genome shotgun (WGS) entry which is preliminary data.</text>
</comment>
<evidence type="ECO:0000313" key="3">
    <source>
        <dbReference type="EMBL" id="GAA4343682.1"/>
    </source>
</evidence>
<dbReference type="EMBL" id="BAABFO010000040">
    <property type="protein sequence ID" value="GAA4343682.1"/>
    <property type="molecule type" value="Genomic_DNA"/>
</dbReference>
<reference evidence="4" key="1">
    <citation type="journal article" date="2019" name="Int. J. Syst. Evol. Microbiol.">
        <title>The Global Catalogue of Microorganisms (GCM) 10K type strain sequencing project: providing services to taxonomists for standard genome sequencing and annotation.</title>
        <authorList>
            <consortium name="The Broad Institute Genomics Platform"/>
            <consortium name="The Broad Institute Genome Sequencing Center for Infectious Disease"/>
            <person name="Wu L."/>
            <person name="Ma J."/>
        </authorList>
    </citation>
    <scope>NUCLEOTIDE SEQUENCE [LARGE SCALE GENOMIC DNA]</scope>
    <source>
        <strain evidence="4">JCM 17666</strain>
    </source>
</reference>
<name>A0ABP8HSI5_9BURK</name>
<proteinExistence type="predicted"/>